<dbReference type="AlphaFoldDB" id="A0A3N4HPI1"/>
<gene>
    <name evidence="1" type="ORF">BJ508DRAFT_418827</name>
</gene>
<organism evidence="1 2">
    <name type="scientific">Ascobolus immersus RN42</name>
    <dbReference type="NCBI Taxonomy" id="1160509"/>
    <lineage>
        <taxon>Eukaryota</taxon>
        <taxon>Fungi</taxon>
        <taxon>Dikarya</taxon>
        <taxon>Ascomycota</taxon>
        <taxon>Pezizomycotina</taxon>
        <taxon>Pezizomycetes</taxon>
        <taxon>Pezizales</taxon>
        <taxon>Ascobolaceae</taxon>
        <taxon>Ascobolus</taxon>
    </lineage>
</organism>
<evidence type="ECO:0000313" key="2">
    <source>
        <dbReference type="Proteomes" id="UP000275078"/>
    </source>
</evidence>
<accession>A0A3N4HPI1</accession>
<dbReference type="Proteomes" id="UP000275078">
    <property type="component" value="Unassembled WGS sequence"/>
</dbReference>
<evidence type="ECO:0000313" key="1">
    <source>
        <dbReference type="EMBL" id="RPA73951.1"/>
    </source>
</evidence>
<name>A0A3N4HPI1_ASCIM</name>
<feature type="non-terminal residue" evidence="1">
    <location>
        <position position="526"/>
    </location>
</feature>
<dbReference type="EMBL" id="ML119805">
    <property type="protein sequence ID" value="RPA73951.1"/>
    <property type="molecule type" value="Genomic_DNA"/>
</dbReference>
<keyword evidence="2" id="KW-1185">Reference proteome</keyword>
<proteinExistence type="predicted"/>
<sequence length="526" mass="60204">MVSPNGDESSASMLLETTPPQFKSWTASPLQHPVNRWTHHTQCGQPGPRRNNCWCTEAPLDEDDFTPIAMHEHKLPTFREFLRSCPLEFGSTEIPVDSPIILQDSRAVMEYFDQTVLQPILPLLSIMHRVADTSFQTAFGNMLFTERDLRLQTQVENHILETNLVSTSPRGSGRFTVLTIAHLPPSTLFPTLMAYHNRHVDRKKFSYERDDWKRLSALIRSYGRFSGTGRVLGDGILEQSQRRVMLTDGAGWMLIEFQAGSIRTGYGAVFSKQWGLTQGYKTIKEAIAYAVYKTHDADLKFDGLDQQGMRSRWEMIISKWKFEEDMAEAEGSYRGLSIGGRPATQDDINREVIRTQLEALKDPILLLFPPQSHILHMRFSATEPDVLFCNVRLKYMMQESPFCPRKCKEHRDLPSDSVALWMDLMYSEQDRVACKIKLNTRSALYRLIVLAGKASRSAADVARLGREMERLELQNYGSGRVRGKVTDKGVRKLTQISFGEINRLDDEESPVCWCRFCDRAVFEPLY</sequence>
<reference evidence="1 2" key="1">
    <citation type="journal article" date="2018" name="Nat. Ecol. Evol.">
        <title>Pezizomycetes genomes reveal the molecular basis of ectomycorrhizal truffle lifestyle.</title>
        <authorList>
            <person name="Murat C."/>
            <person name="Payen T."/>
            <person name="Noel B."/>
            <person name="Kuo A."/>
            <person name="Morin E."/>
            <person name="Chen J."/>
            <person name="Kohler A."/>
            <person name="Krizsan K."/>
            <person name="Balestrini R."/>
            <person name="Da Silva C."/>
            <person name="Montanini B."/>
            <person name="Hainaut M."/>
            <person name="Levati E."/>
            <person name="Barry K.W."/>
            <person name="Belfiori B."/>
            <person name="Cichocki N."/>
            <person name="Clum A."/>
            <person name="Dockter R.B."/>
            <person name="Fauchery L."/>
            <person name="Guy J."/>
            <person name="Iotti M."/>
            <person name="Le Tacon F."/>
            <person name="Lindquist E.A."/>
            <person name="Lipzen A."/>
            <person name="Malagnac F."/>
            <person name="Mello A."/>
            <person name="Molinier V."/>
            <person name="Miyauchi S."/>
            <person name="Poulain J."/>
            <person name="Riccioni C."/>
            <person name="Rubini A."/>
            <person name="Sitrit Y."/>
            <person name="Splivallo R."/>
            <person name="Traeger S."/>
            <person name="Wang M."/>
            <person name="Zifcakova L."/>
            <person name="Wipf D."/>
            <person name="Zambonelli A."/>
            <person name="Paolocci F."/>
            <person name="Nowrousian M."/>
            <person name="Ottonello S."/>
            <person name="Baldrian P."/>
            <person name="Spatafora J.W."/>
            <person name="Henrissat B."/>
            <person name="Nagy L.G."/>
            <person name="Aury J.M."/>
            <person name="Wincker P."/>
            <person name="Grigoriev I.V."/>
            <person name="Bonfante P."/>
            <person name="Martin F.M."/>
        </authorList>
    </citation>
    <scope>NUCLEOTIDE SEQUENCE [LARGE SCALE GENOMIC DNA]</scope>
    <source>
        <strain evidence="1 2">RN42</strain>
    </source>
</reference>
<protein>
    <submittedName>
        <fullName evidence="1">Uncharacterized protein</fullName>
    </submittedName>
</protein>